<proteinExistence type="predicted"/>
<dbReference type="AlphaFoldDB" id="A0A0K2UAY3"/>
<organism evidence="1">
    <name type="scientific">Lepeophtheirus salmonis</name>
    <name type="common">Salmon louse</name>
    <name type="synonym">Caligus salmonis</name>
    <dbReference type="NCBI Taxonomy" id="72036"/>
    <lineage>
        <taxon>Eukaryota</taxon>
        <taxon>Metazoa</taxon>
        <taxon>Ecdysozoa</taxon>
        <taxon>Arthropoda</taxon>
        <taxon>Crustacea</taxon>
        <taxon>Multicrustacea</taxon>
        <taxon>Hexanauplia</taxon>
        <taxon>Copepoda</taxon>
        <taxon>Siphonostomatoida</taxon>
        <taxon>Caligidae</taxon>
        <taxon>Lepeophtheirus</taxon>
    </lineage>
</organism>
<dbReference type="EMBL" id="HACA01017480">
    <property type="protein sequence ID" value="CDW34841.1"/>
    <property type="molecule type" value="Transcribed_RNA"/>
</dbReference>
<name>A0A0K2UAY3_LEPSM</name>
<protein>
    <submittedName>
        <fullName evidence="1">Putative LOC100197081 [Hydra vulgaris]</fullName>
    </submittedName>
</protein>
<sequence length="182" mass="20924">MSRSSRRRKCCSDPYIFCYICACFTLSPQRRNIAHFVESVYLAYFKVPLGDQNKKWAPYIVCTTCLETLRSLSQGKNAKLKFGVPMILREPTNPLDDCYFCLVNDKGFNKKNKRYMTYPSIYSEIRPVPHSDEIAVPVFTKLADIDDEVNYTPLGSLFSQPELNDLIRDLNLPKQSAELLTS</sequence>
<reference evidence="1" key="1">
    <citation type="submission" date="2014-05" db="EMBL/GenBank/DDBJ databases">
        <authorList>
            <person name="Chronopoulou M."/>
        </authorList>
    </citation>
    <scope>NUCLEOTIDE SEQUENCE</scope>
    <source>
        <tissue evidence="1">Whole organism</tissue>
    </source>
</reference>
<accession>A0A0K2UAY3</accession>
<evidence type="ECO:0000313" key="1">
    <source>
        <dbReference type="EMBL" id="CDW34841.1"/>
    </source>
</evidence>